<gene>
    <name evidence="1" type="ORF">BXY57_1683</name>
</gene>
<dbReference type="AlphaFoldDB" id="A0A2M9CVX9"/>
<dbReference type="RefSeq" id="WP_100314608.1">
    <property type="nucleotide sequence ID" value="NZ_PGFG01000001.1"/>
</dbReference>
<reference evidence="1 2" key="1">
    <citation type="submission" date="2017-11" db="EMBL/GenBank/DDBJ databases">
        <title>Genomic Encyclopedia of Archaeal and Bacterial Type Strains, Phase II (KMG-II): From Individual Species to Whole Genera.</title>
        <authorList>
            <person name="Goeker M."/>
        </authorList>
    </citation>
    <scope>NUCLEOTIDE SEQUENCE [LARGE SCALE GENOMIC DNA]</scope>
    <source>
        <strain evidence="1 2">DSM 27268</strain>
    </source>
</reference>
<name>A0A2M9CVX9_9BACT</name>
<accession>A0A2M9CVX9</accession>
<dbReference type="OrthoDB" id="9853006at2"/>
<evidence type="ECO:0000313" key="1">
    <source>
        <dbReference type="EMBL" id="PJJ76082.1"/>
    </source>
</evidence>
<dbReference type="Proteomes" id="UP000230000">
    <property type="component" value="Unassembled WGS sequence"/>
</dbReference>
<dbReference type="EMBL" id="PGFG01000001">
    <property type="protein sequence ID" value="PJJ76082.1"/>
    <property type="molecule type" value="Genomic_DNA"/>
</dbReference>
<proteinExistence type="predicted"/>
<organism evidence="1 2">
    <name type="scientific">Thermoflavifilum aggregans</name>
    <dbReference type="NCBI Taxonomy" id="454188"/>
    <lineage>
        <taxon>Bacteria</taxon>
        <taxon>Pseudomonadati</taxon>
        <taxon>Bacteroidota</taxon>
        <taxon>Chitinophagia</taxon>
        <taxon>Chitinophagales</taxon>
        <taxon>Chitinophagaceae</taxon>
        <taxon>Thermoflavifilum</taxon>
    </lineage>
</organism>
<protein>
    <submittedName>
        <fullName evidence="1">Uncharacterized protein</fullName>
    </submittedName>
</protein>
<keyword evidence="2" id="KW-1185">Reference proteome</keyword>
<sequence length="97" mass="11711">MSTHEFREKLKEWRSKVMEVKHSFELKQQLIHFFSVVDAEFINEKIDKKLFDDLCAVYYSIQSVEAFPDAHVREYLFRICIDRTLIIFEEMIQQCAS</sequence>
<evidence type="ECO:0000313" key="2">
    <source>
        <dbReference type="Proteomes" id="UP000230000"/>
    </source>
</evidence>
<comment type="caution">
    <text evidence="1">The sequence shown here is derived from an EMBL/GenBank/DDBJ whole genome shotgun (WGS) entry which is preliminary data.</text>
</comment>